<name>A0AAW0CHH1_9AGAR</name>
<feature type="non-terminal residue" evidence="3">
    <location>
        <position position="116"/>
    </location>
</feature>
<dbReference type="EMBL" id="JAWWNJ010000112">
    <property type="protein sequence ID" value="KAK6992230.1"/>
    <property type="molecule type" value="Genomic_DNA"/>
</dbReference>
<evidence type="ECO:0000256" key="1">
    <source>
        <dbReference type="SAM" id="MobiDB-lite"/>
    </source>
</evidence>
<proteinExistence type="predicted"/>
<gene>
    <name evidence="3" type="ORF">R3P38DRAFT_3350358</name>
    <name evidence="2" type="ORF">R3P38DRAFT_3373197</name>
</gene>
<reference evidence="3 4" key="1">
    <citation type="journal article" date="2024" name="J Genomics">
        <title>Draft genome sequencing and assembly of Favolaschia claudopus CIRM-BRFM 2984 isolated from oak limbs.</title>
        <authorList>
            <person name="Navarro D."/>
            <person name="Drula E."/>
            <person name="Chaduli D."/>
            <person name="Cazenave R."/>
            <person name="Ahrendt S."/>
            <person name="Wang J."/>
            <person name="Lipzen A."/>
            <person name="Daum C."/>
            <person name="Barry K."/>
            <person name="Grigoriev I.V."/>
            <person name="Favel A."/>
            <person name="Rosso M.N."/>
            <person name="Martin F."/>
        </authorList>
    </citation>
    <scope>NUCLEOTIDE SEQUENCE [LARGE SCALE GENOMIC DNA]</scope>
    <source>
        <strain evidence="3 4">CIRM-BRFM 2984</strain>
    </source>
</reference>
<dbReference type="Proteomes" id="UP001362999">
    <property type="component" value="Unassembled WGS sequence"/>
</dbReference>
<comment type="caution">
    <text evidence="3">The sequence shown here is derived from an EMBL/GenBank/DDBJ whole genome shotgun (WGS) entry which is preliminary data.</text>
</comment>
<evidence type="ECO:0000313" key="4">
    <source>
        <dbReference type="Proteomes" id="UP001362999"/>
    </source>
</evidence>
<sequence>MTTTPHKGAAERQTQPPPFSLPTTMSILASTSHLHPQDSPRRRLGHFLLHLSQLVPSESQYLDLKNPPNQDASGVAFQHVDVWCCHRATEFAERDGTVNNILLSRFRRGHINVRSN</sequence>
<feature type="region of interest" description="Disordered" evidence="1">
    <location>
        <begin position="1"/>
        <end position="24"/>
    </location>
</feature>
<evidence type="ECO:0000313" key="2">
    <source>
        <dbReference type="EMBL" id="KAK6992230.1"/>
    </source>
</evidence>
<dbReference type="EMBL" id="JAWWNJ010000017">
    <property type="protein sequence ID" value="KAK7038243.1"/>
    <property type="molecule type" value="Genomic_DNA"/>
</dbReference>
<evidence type="ECO:0000313" key="3">
    <source>
        <dbReference type="EMBL" id="KAK7038243.1"/>
    </source>
</evidence>
<keyword evidence="4" id="KW-1185">Reference proteome</keyword>
<organism evidence="3 4">
    <name type="scientific">Favolaschia claudopus</name>
    <dbReference type="NCBI Taxonomy" id="2862362"/>
    <lineage>
        <taxon>Eukaryota</taxon>
        <taxon>Fungi</taxon>
        <taxon>Dikarya</taxon>
        <taxon>Basidiomycota</taxon>
        <taxon>Agaricomycotina</taxon>
        <taxon>Agaricomycetes</taxon>
        <taxon>Agaricomycetidae</taxon>
        <taxon>Agaricales</taxon>
        <taxon>Marasmiineae</taxon>
        <taxon>Mycenaceae</taxon>
        <taxon>Favolaschia</taxon>
    </lineage>
</organism>
<dbReference type="AlphaFoldDB" id="A0AAW0CHH1"/>
<accession>A0AAW0CHH1</accession>
<protein>
    <submittedName>
        <fullName evidence="3">Uncharacterized protein</fullName>
    </submittedName>
</protein>